<name>A0ABS3VTQ1_MICEH</name>
<proteinExistence type="inferred from homology"/>
<dbReference type="PANTHER" id="PTHR11941">
    <property type="entry name" value="ENOYL-COA HYDRATASE-RELATED"/>
    <property type="match status" value="1"/>
</dbReference>
<dbReference type="InterPro" id="IPR001753">
    <property type="entry name" value="Enoyl-CoA_hydra/iso"/>
</dbReference>
<dbReference type="RefSeq" id="WP_208814804.1">
    <property type="nucleotide sequence ID" value="NZ_WVUH01000153.1"/>
</dbReference>
<evidence type="ECO:0000313" key="3">
    <source>
        <dbReference type="EMBL" id="MBO4207893.1"/>
    </source>
</evidence>
<dbReference type="EMBL" id="WVUH01000153">
    <property type="protein sequence ID" value="MBO4207893.1"/>
    <property type="molecule type" value="Genomic_DNA"/>
</dbReference>
<dbReference type="CDD" id="cd06558">
    <property type="entry name" value="crotonase-like"/>
    <property type="match status" value="1"/>
</dbReference>
<accession>A0ABS3VTQ1</accession>
<dbReference type="InterPro" id="IPR018376">
    <property type="entry name" value="Enoyl-CoA_hyd/isom_CS"/>
</dbReference>
<reference evidence="3 4" key="1">
    <citation type="submission" date="2019-12" db="EMBL/GenBank/DDBJ databases">
        <title>Whole genome sequencing of endophytic Actinobacterium Micromonospora sp. MPMI6T.</title>
        <authorList>
            <person name="Evv R."/>
            <person name="Podile A.R."/>
        </authorList>
    </citation>
    <scope>NUCLEOTIDE SEQUENCE [LARGE SCALE GENOMIC DNA]</scope>
    <source>
        <strain evidence="3 4">MPMI6</strain>
    </source>
</reference>
<protein>
    <submittedName>
        <fullName evidence="3">Enoyl-CoA hydratase/isomerase family protein</fullName>
    </submittedName>
</protein>
<dbReference type="PANTHER" id="PTHR11941:SF54">
    <property type="entry name" value="ENOYL-COA HYDRATASE, MITOCHONDRIAL"/>
    <property type="match status" value="1"/>
</dbReference>
<dbReference type="InterPro" id="IPR029045">
    <property type="entry name" value="ClpP/crotonase-like_dom_sf"/>
</dbReference>
<evidence type="ECO:0000313" key="4">
    <source>
        <dbReference type="Proteomes" id="UP000823521"/>
    </source>
</evidence>
<organism evidence="3 4">
    <name type="scientific">Micromonospora echinofusca</name>
    <dbReference type="NCBI Taxonomy" id="47858"/>
    <lineage>
        <taxon>Bacteria</taxon>
        <taxon>Bacillati</taxon>
        <taxon>Actinomycetota</taxon>
        <taxon>Actinomycetes</taxon>
        <taxon>Micromonosporales</taxon>
        <taxon>Micromonosporaceae</taxon>
        <taxon>Micromonospora</taxon>
    </lineage>
</organism>
<evidence type="ECO:0000256" key="2">
    <source>
        <dbReference type="RuleBase" id="RU003707"/>
    </source>
</evidence>
<evidence type="ECO:0000256" key="1">
    <source>
        <dbReference type="ARBA" id="ARBA00005254"/>
    </source>
</evidence>
<dbReference type="Gene3D" id="3.90.226.10">
    <property type="entry name" value="2-enoyl-CoA Hydratase, Chain A, domain 1"/>
    <property type="match status" value="1"/>
</dbReference>
<dbReference type="SUPFAM" id="SSF52096">
    <property type="entry name" value="ClpP/crotonase"/>
    <property type="match status" value="1"/>
</dbReference>
<dbReference type="PROSITE" id="PS00166">
    <property type="entry name" value="ENOYL_COA_HYDRATASE"/>
    <property type="match status" value="1"/>
</dbReference>
<keyword evidence="4" id="KW-1185">Reference proteome</keyword>
<comment type="similarity">
    <text evidence="1 2">Belongs to the enoyl-CoA hydratase/isomerase family.</text>
</comment>
<sequence length="250" mass="26382">MSVTVRYDDGATAWILLDRPPLNLFDTTMQLGLRAAVAEVRQRAEVRAVVIKGANGNFSAGGDLKEMSTLSGTRIDEYATQISRLAEEIAALPVPVVAAVTGAAVGGGCELSLAADFRICSPTARFGLPEVALGVIPGAGGTQRLPRLIGMARAKELIFSGRHIDATEAVGIGLADQVVAETALDATARQWVQRFSHHPAGALRAAKQAVNQGVEMPLAQGLGLERELFADLLAHGEHTSTFHHFGTRRG</sequence>
<dbReference type="Proteomes" id="UP000823521">
    <property type="component" value="Unassembled WGS sequence"/>
</dbReference>
<dbReference type="Pfam" id="PF00378">
    <property type="entry name" value="ECH_1"/>
    <property type="match status" value="1"/>
</dbReference>
<comment type="caution">
    <text evidence="3">The sequence shown here is derived from an EMBL/GenBank/DDBJ whole genome shotgun (WGS) entry which is preliminary data.</text>
</comment>
<gene>
    <name evidence="3" type="ORF">GSF22_18045</name>
</gene>